<sequence>MFMQNTHEAAAPPPAVAPGASFRASSSIEDIVRKYTSMSKVEIVESPRHSRDKPVGPRREGVEKPATPTTGDDVAEEHSSGSSDRPLYDPSKYFGDNSDDEGLRDHPGLERYRLPVRTTIQSAVDLVSYPWSQHQPSPYFHPPLQHGLYMGPGPLPPPPSLLYPPPQQQYQALPCYYYPTVDPQPGVTRMYNWAGPYPTDLAV</sequence>
<feature type="region of interest" description="Disordered" evidence="1">
    <location>
        <begin position="38"/>
        <end position="109"/>
    </location>
</feature>
<dbReference type="Proteomes" id="UP000553632">
    <property type="component" value="Unassembled WGS sequence"/>
</dbReference>
<reference evidence="2 3" key="1">
    <citation type="submission" date="2020-04" db="EMBL/GenBank/DDBJ databases">
        <title>Perkinsus olseni comparative genomics.</title>
        <authorList>
            <person name="Bogema D.R."/>
        </authorList>
    </citation>
    <scope>NUCLEOTIDE SEQUENCE [LARGE SCALE GENOMIC DNA]</scope>
    <source>
        <strain evidence="2 3">ATCC PRA-207</strain>
    </source>
</reference>
<feature type="region of interest" description="Disordered" evidence="1">
    <location>
        <begin position="1"/>
        <end position="23"/>
    </location>
</feature>
<evidence type="ECO:0000256" key="1">
    <source>
        <dbReference type="SAM" id="MobiDB-lite"/>
    </source>
</evidence>
<feature type="non-terminal residue" evidence="2">
    <location>
        <position position="203"/>
    </location>
</feature>
<accession>A0A7J6PWM2</accession>
<organism evidence="2 3">
    <name type="scientific">Perkinsus olseni</name>
    <name type="common">Perkinsus atlanticus</name>
    <dbReference type="NCBI Taxonomy" id="32597"/>
    <lineage>
        <taxon>Eukaryota</taxon>
        <taxon>Sar</taxon>
        <taxon>Alveolata</taxon>
        <taxon>Perkinsozoa</taxon>
        <taxon>Perkinsea</taxon>
        <taxon>Perkinsida</taxon>
        <taxon>Perkinsidae</taxon>
        <taxon>Perkinsus</taxon>
    </lineage>
</organism>
<protein>
    <submittedName>
        <fullName evidence="2">Uncharacterized protein</fullName>
    </submittedName>
</protein>
<feature type="compositionally biased region" description="Basic and acidic residues" evidence="1">
    <location>
        <begin position="42"/>
        <end position="63"/>
    </location>
</feature>
<gene>
    <name evidence="2" type="ORF">FOZ63_018238</name>
</gene>
<evidence type="ECO:0000313" key="3">
    <source>
        <dbReference type="Proteomes" id="UP000553632"/>
    </source>
</evidence>
<keyword evidence="3" id="KW-1185">Reference proteome</keyword>
<dbReference type="AlphaFoldDB" id="A0A7J6PWM2"/>
<comment type="caution">
    <text evidence="2">The sequence shown here is derived from an EMBL/GenBank/DDBJ whole genome shotgun (WGS) entry which is preliminary data.</text>
</comment>
<dbReference type="EMBL" id="JABANO010037291">
    <property type="protein sequence ID" value="KAF4700423.1"/>
    <property type="molecule type" value="Genomic_DNA"/>
</dbReference>
<evidence type="ECO:0000313" key="2">
    <source>
        <dbReference type="EMBL" id="KAF4700423.1"/>
    </source>
</evidence>
<proteinExistence type="predicted"/>
<name>A0A7J6PWM2_PEROL</name>